<feature type="domain" description="Helicase ATP-binding" evidence="6">
    <location>
        <begin position="1"/>
        <end position="166"/>
    </location>
</feature>
<gene>
    <name evidence="8" type="primary">hrpB</name>
    <name evidence="8" type="ordered locus">CRES_0481</name>
</gene>
<proteinExistence type="predicted"/>
<dbReference type="CDD" id="cd18791">
    <property type="entry name" value="SF2_C_RHA"/>
    <property type="match status" value="1"/>
</dbReference>
<feature type="domain" description="Helicase C-terminal" evidence="7">
    <location>
        <begin position="204"/>
        <end position="403"/>
    </location>
</feature>
<sequence>MRALSSHRGAVIQAPPGTGKTTLAPGYVADFLANDPNMAGNQKVLVTQPRRVAARASAARLNELYGKPIAAHTVRGESTVSSETIIEFLTPGVLLRRLLRAPDLEGMGAVLLDEVHERQLESDLVFAMVTQLRELREDLHVVAMSATVDAQKFADLLGTPIVDVPSPIHPLQFHYAPAAESISRRDHRARPGQPGSVESIVANTILQALSEQSDSGDVLAFVPTIRGTEIVANLVASRSPHPVKTFALHGSLTPKQQQAIINPNASRFSDSPDTPGSPEPQTSPESRTSPSSNDPAHPRTRRVIVATDVAESSLTVPGVSIVVDSCLSRVNRRDSSRGMSVLVTELTSQASATQRAGRAGRLGPGEVYRCISAEEYGKLPAFSPPAIQTSDLTGALLDCACWGSPGGTDLPLPDPFPEVAASQATQSLQMLGAISEVSATSPFGTITPLGEALASLPMDPHLARGGIIALQALGFDPHAANSRASNSHAANSRSTYPSSANSRSADSYPPAPTLALKTLALLDSQSRLPDDLARAARELSHNHPDVNRMRSLFTRALKSTAAAYEEGGKNIHPTSPSSSTSPSNPTSPSSSTTSSDTTSPSGHTSITDPIAFTVACAFPHLIARRVPGSEQAVLTTAGTGALLPPHLAHASTDWFAIADISRAHTGDGTGARIRSGLPLTQEEAFAAGQRGVEIKKETTTSYDRSSGKVRARTTRTFGAIELASTPTKPSPEQTRAAIESALASHGLQLVDLSPAADSFARRIQFLADAHVPGYPSLRGELPESVRAFVADALANGKKPDIVGLLRGVIPWDQPIDELAPESLELPNGRRARVTYPPVEGAATDNAPAVVATKLQNCFGLVESPIIGNRRVQFHLLSPAQRPLAVTDDLASFWDGPYQGVRKDMRGRYPKHAWPEDPR</sequence>
<organism evidence="8 9">
    <name type="scientific">Corynebacterium resistens (strain DSM 45100 / JCM 12819 / GTC 2026 / SICGH 158)</name>
    <dbReference type="NCBI Taxonomy" id="662755"/>
    <lineage>
        <taxon>Bacteria</taxon>
        <taxon>Bacillati</taxon>
        <taxon>Actinomycetota</taxon>
        <taxon>Actinomycetes</taxon>
        <taxon>Mycobacteriales</taxon>
        <taxon>Corynebacteriaceae</taxon>
        <taxon>Corynebacterium</taxon>
    </lineage>
</organism>
<dbReference type="AlphaFoldDB" id="F8DYF1"/>
<dbReference type="InterPro" id="IPR011545">
    <property type="entry name" value="DEAD/DEAH_box_helicase_dom"/>
</dbReference>
<dbReference type="SUPFAM" id="SSF52540">
    <property type="entry name" value="P-loop containing nucleoside triphosphate hydrolases"/>
    <property type="match status" value="1"/>
</dbReference>
<evidence type="ECO:0000313" key="9">
    <source>
        <dbReference type="Proteomes" id="UP000000492"/>
    </source>
</evidence>
<dbReference type="SMART" id="SM00487">
    <property type="entry name" value="DEXDc"/>
    <property type="match status" value="1"/>
</dbReference>
<evidence type="ECO:0000256" key="5">
    <source>
        <dbReference type="SAM" id="MobiDB-lite"/>
    </source>
</evidence>
<dbReference type="PANTHER" id="PTHR43519:SF1">
    <property type="entry name" value="ATP-DEPENDENT RNA HELICASE HRPB"/>
    <property type="match status" value="1"/>
</dbReference>
<evidence type="ECO:0000256" key="1">
    <source>
        <dbReference type="ARBA" id="ARBA00022741"/>
    </source>
</evidence>
<dbReference type="Proteomes" id="UP000000492">
    <property type="component" value="Chromosome"/>
</dbReference>
<dbReference type="InterPro" id="IPR002464">
    <property type="entry name" value="DNA/RNA_helicase_DEAH_CS"/>
</dbReference>
<dbReference type="Pfam" id="PF00271">
    <property type="entry name" value="Helicase_C"/>
    <property type="match status" value="1"/>
</dbReference>
<evidence type="ECO:0000256" key="4">
    <source>
        <dbReference type="ARBA" id="ARBA00022840"/>
    </source>
</evidence>
<feature type="compositionally biased region" description="Polar residues" evidence="5">
    <location>
        <begin position="495"/>
        <end position="505"/>
    </location>
</feature>
<dbReference type="GO" id="GO:0016787">
    <property type="term" value="F:hydrolase activity"/>
    <property type="evidence" value="ECO:0007669"/>
    <property type="project" value="UniProtKB-KW"/>
</dbReference>
<evidence type="ECO:0000259" key="7">
    <source>
        <dbReference type="PROSITE" id="PS51194"/>
    </source>
</evidence>
<dbReference type="InterPro" id="IPR001650">
    <property type="entry name" value="Helicase_C-like"/>
</dbReference>
<dbReference type="Pfam" id="PF00270">
    <property type="entry name" value="DEAD"/>
    <property type="match status" value="1"/>
</dbReference>
<dbReference type="PANTHER" id="PTHR43519">
    <property type="entry name" value="ATP-DEPENDENT RNA HELICASE HRPB"/>
    <property type="match status" value="1"/>
</dbReference>
<evidence type="ECO:0000313" key="8">
    <source>
        <dbReference type="EMBL" id="AEI08844.1"/>
    </source>
</evidence>
<dbReference type="PROSITE" id="PS51192">
    <property type="entry name" value="HELICASE_ATP_BIND_1"/>
    <property type="match status" value="1"/>
</dbReference>
<dbReference type="STRING" id="662755.CRES_0481"/>
<protein>
    <submittedName>
        <fullName evidence="8">ATP-dependent helicase</fullName>
        <ecNumber evidence="8">3.6.1.-</ecNumber>
    </submittedName>
</protein>
<evidence type="ECO:0000256" key="2">
    <source>
        <dbReference type="ARBA" id="ARBA00022801"/>
    </source>
</evidence>
<feature type="region of interest" description="Disordered" evidence="5">
    <location>
        <begin position="480"/>
        <end position="509"/>
    </location>
</feature>
<dbReference type="PROSITE" id="PS00690">
    <property type="entry name" value="DEAH_ATP_HELICASE"/>
    <property type="match status" value="1"/>
</dbReference>
<keyword evidence="4" id="KW-0067">ATP-binding</keyword>
<accession>F8DYF1</accession>
<dbReference type="Pfam" id="PF08482">
    <property type="entry name" value="HrpB_C"/>
    <property type="match status" value="1"/>
</dbReference>
<evidence type="ECO:0000256" key="3">
    <source>
        <dbReference type="ARBA" id="ARBA00022806"/>
    </source>
</evidence>
<keyword evidence="2 8" id="KW-0378">Hydrolase</keyword>
<dbReference type="PROSITE" id="PS51194">
    <property type="entry name" value="HELICASE_CTER"/>
    <property type="match status" value="1"/>
</dbReference>
<dbReference type="KEGG" id="crd:CRES_0481"/>
<dbReference type="Gene3D" id="3.40.50.300">
    <property type="entry name" value="P-loop containing nucleotide triphosphate hydrolases"/>
    <property type="match status" value="2"/>
</dbReference>
<dbReference type="InterPro" id="IPR013689">
    <property type="entry name" value="RNA_helicase_ATP-dep_HrpB_C"/>
</dbReference>
<reference evidence="8 9" key="1">
    <citation type="journal article" date="2012" name="BMC Genomics">
        <title>Complete genome sequence, lifestyle, and multi-drug resistance of the human pathogen Corynebacterium resistens DSM 45100 isolated from blood samples of a leukemia patient.</title>
        <authorList>
            <person name="Schroder J."/>
            <person name="Maus I."/>
            <person name="Meyer K."/>
            <person name="Wordemann S."/>
            <person name="Blom J."/>
            <person name="Jaenicke S."/>
            <person name="Schneider J."/>
            <person name="Trost E."/>
            <person name="Tauch A."/>
        </authorList>
    </citation>
    <scope>NUCLEOTIDE SEQUENCE [LARGE SCALE GENOMIC DNA]</scope>
    <source>
        <strain evidence="9">DSM 45100 / JCM 12819 / CCUG 50093 / GTC 2026 / SICGH 158</strain>
    </source>
</reference>
<feature type="compositionally biased region" description="Low complexity" evidence="5">
    <location>
        <begin position="573"/>
        <end position="605"/>
    </location>
</feature>
<keyword evidence="9" id="KW-1185">Reference proteome</keyword>
<feature type="region of interest" description="Disordered" evidence="5">
    <location>
        <begin position="264"/>
        <end position="299"/>
    </location>
</feature>
<feature type="compositionally biased region" description="Low complexity" evidence="5">
    <location>
        <begin position="480"/>
        <end position="494"/>
    </location>
</feature>
<keyword evidence="3 8" id="KW-0347">Helicase</keyword>
<dbReference type="GO" id="GO:0004386">
    <property type="term" value="F:helicase activity"/>
    <property type="evidence" value="ECO:0007669"/>
    <property type="project" value="UniProtKB-KW"/>
</dbReference>
<dbReference type="GO" id="GO:0003676">
    <property type="term" value="F:nucleic acid binding"/>
    <property type="evidence" value="ECO:0007669"/>
    <property type="project" value="InterPro"/>
</dbReference>
<feature type="compositionally biased region" description="Polar residues" evidence="5">
    <location>
        <begin position="264"/>
        <end position="294"/>
    </location>
</feature>
<dbReference type="EC" id="3.6.1.-" evidence="8"/>
<keyword evidence="1" id="KW-0547">Nucleotide-binding</keyword>
<dbReference type="HOGENOM" id="CLU_001832_5_6_11"/>
<dbReference type="EMBL" id="CP002857">
    <property type="protein sequence ID" value="AEI08844.1"/>
    <property type="molecule type" value="Genomic_DNA"/>
</dbReference>
<dbReference type="InterPro" id="IPR014001">
    <property type="entry name" value="Helicase_ATP-bd"/>
</dbReference>
<dbReference type="InterPro" id="IPR027417">
    <property type="entry name" value="P-loop_NTPase"/>
</dbReference>
<dbReference type="GO" id="GO:0005524">
    <property type="term" value="F:ATP binding"/>
    <property type="evidence" value="ECO:0007669"/>
    <property type="project" value="UniProtKB-KW"/>
</dbReference>
<dbReference type="SMART" id="SM00490">
    <property type="entry name" value="HELICc"/>
    <property type="match status" value="1"/>
</dbReference>
<evidence type="ECO:0000259" key="6">
    <source>
        <dbReference type="PROSITE" id="PS51192"/>
    </source>
</evidence>
<feature type="region of interest" description="Disordered" evidence="5">
    <location>
        <begin position="566"/>
        <end position="606"/>
    </location>
</feature>
<dbReference type="Gene3D" id="1.20.120.1080">
    <property type="match status" value="1"/>
</dbReference>
<name>F8DYF1_CORRG</name>
<dbReference type="eggNOG" id="COG1643">
    <property type="taxonomic scope" value="Bacteria"/>
</dbReference>